<feature type="transmembrane region" description="Helical" evidence="1">
    <location>
        <begin position="106"/>
        <end position="127"/>
    </location>
</feature>
<feature type="domain" description="DUF4220" evidence="3">
    <location>
        <begin position="27"/>
        <end position="201"/>
    </location>
</feature>
<comment type="caution">
    <text evidence="4">The sequence shown here is derived from an EMBL/GenBank/DDBJ whole genome shotgun (WGS) entry which is preliminary data.</text>
</comment>
<dbReference type="Proteomes" id="UP001281410">
    <property type="component" value="Unassembled WGS sequence"/>
</dbReference>
<gene>
    <name evidence="4" type="ORF">Dsin_030148</name>
</gene>
<dbReference type="Pfam" id="PF04578">
    <property type="entry name" value="DUF594"/>
    <property type="match status" value="1"/>
</dbReference>
<dbReference type="Pfam" id="PF13968">
    <property type="entry name" value="DUF4220"/>
    <property type="match status" value="1"/>
</dbReference>
<proteinExistence type="predicted"/>
<feature type="transmembrane region" description="Helical" evidence="1">
    <location>
        <begin position="73"/>
        <end position="94"/>
    </location>
</feature>
<organism evidence="4 5">
    <name type="scientific">Dipteronia sinensis</name>
    <dbReference type="NCBI Taxonomy" id="43782"/>
    <lineage>
        <taxon>Eukaryota</taxon>
        <taxon>Viridiplantae</taxon>
        <taxon>Streptophyta</taxon>
        <taxon>Embryophyta</taxon>
        <taxon>Tracheophyta</taxon>
        <taxon>Spermatophyta</taxon>
        <taxon>Magnoliopsida</taxon>
        <taxon>eudicotyledons</taxon>
        <taxon>Gunneridae</taxon>
        <taxon>Pentapetalae</taxon>
        <taxon>rosids</taxon>
        <taxon>malvids</taxon>
        <taxon>Sapindales</taxon>
        <taxon>Sapindaceae</taxon>
        <taxon>Hippocastanoideae</taxon>
        <taxon>Acereae</taxon>
        <taxon>Dipteronia</taxon>
    </lineage>
</organism>
<reference evidence="4" key="1">
    <citation type="journal article" date="2023" name="Plant J.">
        <title>Genome sequences and population genomics provide insights into the demographic history, inbreeding, and mutation load of two 'living fossil' tree species of Dipteronia.</title>
        <authorList>
            <person name="Feng Y."/>
            <person name="Comes H.P."/>
            <person name="Chen J."/>
            <person name="Zhu S."/>
            <person name="Lu R."/>
            <person name="Zhang X."/>
            <person name="Li P."/>
            <person name="Qiu J."/>
            <person name="Olsen K.M."/>
            <person name="Qiu Y."/>
        </authorList>
    </citation>
    <scope>NUCLEOTIDE SEQUENCE</scope>
    <source>
        <strain evidence="4">NBL</strain>
    </source>
</reference>
<name>A0AAD9ZII5_9ROSI</name>
<sequence>MISKWFTMLIFTSTFSKAYLLISSSASGSVIESRDFFHSRTPEDAFRVIEVELNFIYQVLYTKVEVVHSMAGYVFRFIAFGSIVSAFSIFHFHVNKTGFDKYDVRITYILFLGAVGLDTIALFMLIFSDRTYAALKNNGSKSNSKRSCITSLFSWFLILKRPWWYECHTHHPVEIKHQLLATPLLVRRWSGYVSGHNLVRYCLKGRPTSVHQIKGCFRLAIERITCLLHIDGFIRVIAIANKSIVGYLHIAIERIIHVLCIDEVFHVLCCVMNKLIDCFGLTDFVDEIRYVSREPFTKELWEFIFDELKRKSQFADDPEAAKRISSAKGDWVLQDYGSKTDLSKLMSYVSDVSYDESLLLWHIATELLYHCDDDKIDEKNYNDREFSKVLSDYMPTMMSAVAGIGKIRFRDTCAEAERFFTRKKLKSNEEKKACEHIMSVNTDVKPVAVKGDRSKSVLFDASMLAKELKRLEEEEKVDKWKLMSRIWVEMLSFSASHCRARTHAQQVSKGGELMTFVWLLMAHFGLGEQFQINEGHARAKLIVGK</sequence>
<dbReference type="InterPro" id="IPR025315">
    <property type="entry name" value="DUF4220"/>
</dbReference>
<dbReference type="EMBL" id="JANJYJ010000010">
    <property type="protein sequence ID" value="KAK3182862.1"/>
    <property type="molecule type" value="Genomic_DNA"/>
</dbReference>
<keyword evidence="2" id="KW-0732">Signal</keyword>
<keyword evidence="1" id="KW-1133">Transmembrane helix</keyword>
<evidence type="ECO:0000256" key="2">
    <source>
        <dbReference type="SAM" id="SignalP"/>
    </source>
</evidence>
<evidence type="ECO:0000256" key="1">
    <source>
        <dbReference type="SAM" id="Phobius"/>
    </source>
</evidence>
<feature type="chain" id="PRO_5042176130" description="DUF4220 domain-containing protein" evidence="2">
    <location>
        <begin position="19"/>
        <end position="545"/>
    </location>
</feature>
<keyword evidence="5" id="KW-1185">Reference proteome</keyword>
<evidence type="ECO:0000313" key="5">
    <source>
        <dbReference type="Proteomes" id="UP001281410"/>
    </source>
</evidence>
<dbReference type="AlphaFoldDB" id="A0AAD9ZII5"/>
<evidence type="ECO:0000259" key="3">
    <source>
        <dbReference type="Pfam" id="PF13968"/>
    </source>
</evidence>
<evidence type="ECO:0000313" key="4">
    <source>
        <dbReference type="EMBL" id="KAK3182862.1"/>
    </source>
</evidence>
<keyword evidence="1" id="KW-0472">Membrane</keyword>
<protein>
    <recommendedName>
        <fullName evidence="3">DUF4220 domain-containing protein</fullName>
    </recommendedName>
</protein>
<accession>A0AAD9ZII5</accession>
<dbReference type="InterPro" id="IPR007658">
    <property type="entry name" value="DUF594"/>
</dbReference>
<dbReference type="PANTHER" id="PTHR31325">
    <property type="entry name" value="OS01G0798800 PROTEIN-RELATED"/>
    <property type="match status" value="1"/>
</dbReference>
<keyword evidence="1" id="KW-0812">Transmembrane</keyword>
<feature type="signal peptide" evidence="2">
    <location>
        <begin position="1"/>
        <end position="18"/>
    </location>
</feature>